<dbReference type="InterPro" id="IPR000683">
    <property type="entry name" value="Gfo/Idh/MocA-like_OxRdtase_N"/>
</dbReference>
<evidence type="ECO:0000313" key="2">
    <source>
        <dbReference type="EMBL" id="KAB1866304.1"/>
    </source>
</evidence>
<gene>
    <name evidence="2" type="ORF">F6A08_00260</name>
</gene>
<name>A0ABQ6V7I4_9MICO</name>
<reference evidence="3" key="1">
    <citation type="submission" date="2019-09" db="EMBL/GenBank/DDBJ databases">
        <title>Whole genome sequencing of Microbacterium maritypicum.</title>
        <authorList>
            <person name="Lenchi N."/>
        </authorList>
    </citation>
    <scope>NUCLEOTIDE SEQUENCE [LARGE SCALE GENOMIC DNA]</scope>
    <source>
        <strain evidence="3">G1</strain>
    </source>
</reference>
<dbReference type="Pfam" id="PF01408">
    <property type="entry name" value="GFO_IDH_MocA"/>
    <property type="match status" value="1"/>
</dbReference>
<dbReference type="Gene3D" id="3.40.50.720">
    <property type="entry name" value="NAD(P)-binding Rossmann-like Domain"/>
    <property type="match status" value="1"/>
</dbReference>
<evidence type="ECO:0000313" key="3">
    <source>
        <dbReference type="Proteomes" id="UP000478836"/>
    </source>
</evidence>
<keyword evidence="3" id="KW-1185">Reference proteome</keyword>
<protein>
    <submittedName>
        <fullName evidence="2">Gfo/Idh/MocA family oxidoreductase</fullName>
    </submittedName>
</protein>
<sequence length="287" mass="29929">MPPRNVAIVGLESSHAEEIIRHLNVDAAADASVRVHALVAHPDAERTRFLAAFGGIDRIVDDPAELRGEVDGVVVTSRDGAQHRAQAVPFLEAGTPVWVDKPLATSAVDAGEIVAAAERGGAALTSSSTLRWSAEMAAAADGVSRIGALQSVRVTGPADAGHPHGGLFFYGIHVADLAQRLLPGEPDHVAVDALPDGVVATYRLRGVPVSLELIRPTATTQVPFHVAAVGREGIVSRDIAVGPGYMKPAVDAFVDMLVSGRQPLSAAEMLAPIVVLERIAAELPRAH</sequence>
<dbReference type="PANTHER" id="PTHR43708:SF4">
    <property type="entry name" value="OXIDOREDUCTASE YCEM-RELATED"/>
    <property type="match status" value="1"/>
</dbReference>
<dbReference type="GeneID" id="77474853"/>
<dbReference type="InterPro" id="IPR036291">
    <property type="entry name" value="NAD(P)-bd_dom_sf"/>
</dbReference>
<evidence type="ECO:0000259" key="1">
    <source>
        <dbReference type="Pfam" id="PF01408"/>
    </source>
</evidence>
<dbReference type="PANTHER" id="PTHR43708">
    <property type="entry name" value="CONSERVED EXPRESSED OXIDOREDUCTASE (EUROFUNG)"/>
    <property type="match status" value="1"/>
</dbReference>
<accession>A0ABQ6V7I4</accession>
<proteinExistence type="predicted"/>
<dbReference type="RefSeq" id="WP_151458274.1">
    <property type="nucleotide sequence ID" value="NZ_WAAO01000001.1"/>
</dbReference>
<dbReference type="InterPro" id="IPR051317">
    <property type="entry name" value="Gfo/Idh/MocA_oxidoreduct"/>
</dbReference>
<organism evidence="2 3">
    <name type="scientific">Microbacterium algeriense</name>
    <dbReference type="NCBI Taxonomy" id="2615184"/>
    <lineage>
        <taxon>Bacteria</taxon>
        <taxon>Bacillati</taxon>
        <taxon>Actinomycetota</taxon>
        <taxon>Actinomycetes</taxon>
        <taxon>Micrococcales</taxon>
        <taxon>Microbacteriaceae</taxon>
        <taxon>Microbacterium</taxon>
    </lineage>
</organism>
<dbReference type="EMBL" id="WAAO01000001">
    <property type="protein sequence ID" value="KAB1866304.1"/>
    <property type="molecule type" value="Genomic_DNA"/>
</dbReference>
<comment type="caution">
    <text evidence="2">The sequence shown here is derived from an EMBL/GenBank/DDBJ whole genome shotgun (WGS) entry which is preliminary data.</text>
</comment>
<dbReference type="SUPFAM" id="SSF51735">
    <property type="entry name" value="NAD(P)-binding Rossmann-fold domains"/>
    <property type="match status" value="1"/>
</dbReference>
<dbReference type="Proteomes" id="UP000478836">
    <property type="component" value="Unassembled WGS sequence"/>
</dbReference>
<feature type="domain" description="Gfo/Idh/MocA-like oxidoreductase N-terminal" evidence="1">
    <location>
        <begin position="5"/>
        <end position="124"/>
    </location>
</feature>